<dbReference type="Gene3D" id="3.30.565.10">
    <property type="entry name" value="Histidine kinase-like ATPase, C-terminal domain"/>
    <property type="match status" value="1"/>
</dbReference>
<dbReference type="SUPFAM" id="SSF55874">
    <property type="entry name" value="ATPase domain of HSP90 chaperone/DNA topoisomerase II/histidine kinase"/>
    <property type="match status" value="1"/>
</dbReference>
<accession>A0A239DMV0</accession>
<dbReference type="InterPro" id="IPR004358">
    <property type="entry name" value="Sig_transdc_His_kin-like_C"/>
</dbReference>
<dbReference type="PRINTS" id="PR00344">
    <property type="entry name" value="BCTRLSENSOR"/>
</dbReference>
<dbReference type="InterPro" id="IPR005467">
    <property type="entry name" value="His_kinase_dom"/>
</dbReference>
<dbReference type="AlphaFoldDB" id="A0A239DMV0"/>
<dbReference type="EMBL" id="FZOT01000002">
    <property type="protein sequence ID" value="SNS33945.1"/>
    <property type="molecule type" value="Genomic_DNA"/>
</dbReference>
<proteinExistence type="predicted"/>
<dbReference type="SMART" id="SM00387">
    <property type="entry name" value="HATPase_c"/>
    <property type="match status" value="1"/>
</dbReference>
<dbReference type="InterPro" id="IPR003594">
    <property type="entry name" value="HATPase_dom"/>
</dbReference>
<evidence type="ECO:0000256" key="1">
    <source>
        <dbReference type="ARBA" id="ARBA00000085"/>
    </source>
</evidence>
<dbReference type="PANTHER" id="PTHR43547">
    <property type="entry name" value="TWO-COMPONENT HISTIDINE KINASE"/>
    <property type="match status" value="1"/>
</dbReference>
<keyword evidence="6" id="KW-1185">Reference proteome</keyword>
<dbReference type="EC" id="2.7.13.3" evidence="2"/>
<organism evidence="5 6">
    <name type="scientific">Noviherbaspirillum humi</name>
    <dbReference type="NCBI Taxonomy" id="1688639"/>
    <lineage>
        <taxon>Bacteria</taxon>
        <taxon>Pseudomonadati</taxon>
        <taxon>Pseudomonadota</taxon>
        <taxon>Betaproteobacteria</taxon>
        <taxon>Burkholderiales</taxon>
        <taxon>Oxalobacteraceae</taxon>
        <taxon>Noviherbaspirillum</taxon>
    </lineage>
</organism>
<keyword evidence="3" id="KW-0597">Phosphoprotein</keyword>
<dbReference type="CDD" id="cd00082">
    <property type="entry name" value="HisKA"/>
    <property type="match status" value="1"/>
</dbReference>
<evidence type="ECO:0000259" key="4">
    <source>
        <dbReference type="PROSITE" id="PS50109"/>
    </source>
</evidence>
<feature type="domain" description="Histidine kinase" evidence="4">
    <location>
        <begin position="138"/>
        <end position="350"/>
    </location>
</feature>
<dbReference type="InterPro" id="IPR036890">
    <property type="entry name" value="HATPase_C_sf"/>
</dbReference>
<evidence type="ECO:0000256" key="2">
    <source>
        <dbReference type="ARBA" id="ARBA00012438"/>
    </source>
</evidence>
<gene>
    <name evidence="5" type="ORF">SAMN06265795_102283</name>
</gene>
<dbReference type="GO" id="GO:0000155">
    <property type="term" value="F:phosphorelay sensor kinase activity"/>
    <property type="evidence" value="ECO:0007669"/>
    <property type="project" value="InterPro"/>
</dbReference>
<dbReference type="SMART" id="SM00388">
    <property type="entry name" value="HisKA"/>
    <property type="match status" value="1"/>
</dbReference>
<comment type="catalytic activity">
    <reaction evidence="1">
        <text>ATP + protein L-histidine = ADP + protein N-phospho-L-histidine.</text>
        <dbReference type="EC" id="2.7.13.3"/>
    </reaction>
</comment>
<evidence type="ECO:0000313" key="6">
    <source>
        <dbReference type="Proteomes" id="UP000198284"/>
    </source>
</evidence>
<dbReference type="InterPro" id="IPR036097">
    <property type="entry name" value="HisK_dim/P_sf"/>
</dbReference>
<protein>
    <recommendedName>
        <fullName evidence="2">histidine kinase</fullName>
        <ecNumber evidence="2">2.7.13.3</ecNumber>
    </recommendedName>
</protein>
<dbReference type="Proteomes" id="UP000198284">
    <property type="component" value="Unassembled WGS sequence"/>
</dbReference>
<dbReference type="InterPro" id="IPR003661">
    <property type="entry name" value="HisK_dim/P_dom"/>
</dbReference>
<name>A0A239DMV0_9BURK</name>
<reference evidence="5 6" key="1">
    <citation type="submission" date="2017-06" db="EMBL/GenBank/DDBJ databases">
        <authorList>
            <person name="Kim H.J."/>
            <person name="Triplett B.A."/>
        </authorList>
    </citation>
    <scope>NUCLEOTIDE SEQUENCE [LARGE SCALE GENOMIC DNA]</scope>
    <source>
        <strain evidence="5 6">U15</strain>
    </source>
</reference>
<dbReference type="Pfam" id="PF00512">
    <property type="entry name" value="HisKA"/>
    <property type="match status" value="1"/>
</dbReference>
<sequence length="359" mass="39838">MMQLREAVLSEWERRARSAIAEAGSLPHPLLINTMPTMYANLAQALSPAHARADGEGNTVASEHGGERARLTNYHPQSVVQEYQLLRWTIFDVLGAHQLVLDQRESGIVNAYIDRAIREAVAAYALVQSALRERFVAALTHDLRNPLTTANVAAELIRQDAESPRLKDLAERILEQHGRMDRMIQDLLDSVVFQSGERLRLRLSRFDLGDLVVEVCRQSIAAYGPRMEFPGGCAEGWWDREALKRALENLVGNAVKYGDAEAPIHLSLNVHDERVQMKVHNSGPPIPEEQMESVFQVFRRTEAAREGAQQGWGIGLPYVRSVAESHGGSIGVDSGAERGTTFAIDIPLDARPFQNAPTL</sequence>
<evidence type="ECO:0000313" key="5">
    <source>
        <dbReference type="EMBL" id="SNS33945.1"/>
    </source>
</evidence>
<keyword evidence="5" id="KW-0808">Transferase</keyword>
<keyword evidence="5" id="KW-0418">Kinase</keyword>
<dbReference type="PANTHER" id="PTHR43547:SF2">
    <property type="entry name" value="HYBRID SIGNAL TRANSDUCTION HISTIDINE KINASE C"/>
    <property type="match status" value="1"/>
</dbReference>
<dbReference type="Pfam" id="PF02518">
    <property type="entry name" value="HATPase_c"/>
    <property type="match status" value="1"/>
</dbReference>
<dbReference type="PROSITE" id="PS50109">
    <property type="entry name" value="HIS_KIN"/>
    <property type="match status" value="1"/>
</dbReference>
<dbReference type="Gene3D" id="1.10.287.130">
    <property type="match status" value="1"/>
</dbReference>
<evidence type="ECO:0000256" key="3">
    <source>
        <dbReference type="ARBA" id="ARBA00022553"/>
    </source>
</evidence>
<dbReference type="SUPFAM" id="SSF47384">
    <property type="entry name" value="Homodimeric domain of signal transducing histidine kinase"/>
    <property type="match status" value="1"/>
</dbReference>